<dbReference type="Gene3D" id="1.10.10.10">
    <property type="entry name" value="Winged helix-like DNA-binding domain superfamily/Winged helix DNA-binding domain"/>
    <property type="match status" value="1"/>
</dbReference>
<dbReference type="SUPFAM" id="SSF46785">
    <property type="entry name" value="Winged helix' DNA-binding domain"/>
    <property type="match status" value="1"/>
</dbReference>
<dbReference type="RefSeq" id="WP_168936198.1">
    <property type="nucleotide sequence ID" value="NZ_CAMDEI010000144.1"/>
</dbReference>
<proteinExistence type="predicted"/>
<dbReference type="InterPro" id="IPR000835">
    <property type="entry name" value="HTH_MarR-typ"/>
</dbReference>
<dbReference type="GO" id="GO:0003700">
    <property type="term" value="F:DNA-binding transcription factor activity"/>
    <property type="evidence" value="ECO:0007669"/>
    <property type="project" value="InterPro"/>
</dbReference>
<evidence type="ECO:0000259" key="4">
    <source>
        <dbReference type="PROSITE" id="PS50995"/>
    </source>
</evidence>
<dbReference type="InterPro" id="IPR036390">
    <property type="entry name" value="WH_DNA-bd_sf"/>
</dbReference>
<dbReference type="PANTHER" id="PTHR42756">
    <property type="entry name" value="TRANSCRIPTIONAL REGULATOR, MARR"/>
    <property type="match status" value="1"/>
</dbReference>
<dbReference type="EMBL" id="JABAFY010000048">
    <property type="protein sequence ID" value="NME52894.1"/>
    <property type="molecule type" value="Genomic_DNA"/>
</dbReference>
<keyword evidence="2" id="KW-0238">DNA-binding</keyword>
<dbReference type="SMART" id="SM00347">
    <property type="entry name" value="HTH_MARR"/>
    <property type="match status" value="1"/>
</dbReference>
<evidence type="ECO:0000256" key="2">
    <source>
        <dbReference type="ARBA" id="ARBA00023125"/>
    </source>
</evidence>
<feature type="domain" description="HTH marR-type" evidence="4">
    <location>
        <begin position="1"/>
        <end position="138"/>
    </location>
</feature>
<evidence type="ECO:0000256" key="3">
    <source>
        <dbReference type="ARBA" id="ARBA00023163"/>
    </source>
</evidence>
<gene>
    <name evidence="5" type="ORF">HF854_10290</name>
</gene>
<keyword evidence="3" id="KW-0804">Transcription</keyword>
<name>A0A848CHB4_9BACT</name>
<dbReference type="Pfam" id="PF12802">
    <property type="entry name" value="MarR_2"/>
    <property type="match status" value="1"/>
</dbReference>
<dbReference type="InterPro" id="IPR036388">
    <property type="entry name" value="WH-like_DNA-bd_sf"/>
</dbReference>
<dbReference type="PANTHER" id="PTHR42756:SF1">
    <property type="entry name" value="TRANSCRIPTIONAL REPRESSOR OF EMRAB OPERON"/>
    <property type="match status" value="1"/>
</dbReference>
<protein>
    <submittedName>
        <fullName evidence="5">MarR family transcriptional regulator</fullName>
    </submittedName>
</protein>
<evidence type="ECO:0000313" key="6">
    <source>
        <dbReference type="Proteomes" id="UP000522333"/>
    </source>
</evidence>
<dbReference type="AlphaFoldDB" id="A0A848CHB4"/>
<comment type="caution">
    <text evidence="5">The sequence shown here is derived from an EMBL/GenBank/DDBJ whole genome shotgun (WGS) entry which is preliminary data.</text>
</comment>
<evidence type="ECO:0000256" key="1">
    <source>
        <dbReference type="ARBA" id="ARBA00023015"/>
    </source>
</evidence>
<dbReference type="PRINTS" id="PR00598">
    <property type="entry name" value="HTHMARR"/>
</dbReference>
<sequence length="153" mass="16864">MEWTQIPDLSEILLSLGKHPTQGPDMPEGTLPTAPGRIIEALVACAPRGLMVKELAQLLYLSPGCISQTVQGLVLEGLVVREPSEKDRRAVSIRMTDKGMERYRYHHDKINGILDHLLRDVSAEDRATFERVLAIALEEGKKLRAAQAQGAGK</sequence>
<evidence type="ECO:0000313" key="5">
    <source>
        <dbReference type="EMBL" id="NME52894.1"/>
    </source>
</evidence>
<accession>A0A848CHB4</accession>
<dbReference type="Proteomes" id="UP000522333">
    <property type="component" value="Unassembled WGS sequence"/>
</dbReference>
<dbReference type="GO" id="GO:0003677">
    <property type="term" value="F:DNA binding"/>
    <property type="evidence" value="ECO:0007669"/>
    <property type="project" value="UniProtKB-KW"/>
</dbReference>
<dbReference type="PROSITE" id="PS50995">
    <property type="entry name" value="HTH_MARR_2"/>
    <property type="match status" value="1"/>
</dbReference>
<keyword evidence="1" id="KW-0805">Transcription regulation</keyword>
<reference evidence="5 6" key="1">
    <citation type="submission" date="2020-04" db="EMBL/GenBank/DDBJ databases">
        <authorList>
            <person name="Hitch T.C.A."/>
            <person name="Wylensek D."/>
            <person name="Clavel T."/>
        </authorList>
    </citation>
    <scope>NUCLEOTIDE SEQUENCE [LARGE SCALE GENOMIC DNA]</scope>
    <source>
        <strain evidence="5 6">PG-251-APC-1</strain>
    </source>
</reference>
<organism evidence="5 6">
    <name type="scientific">Desulfovibrio piger</name>
    <dbReference type="NCBI Taxonomy" id="901"/>
    <lineage>
        <taxon>Bacteria</taxon>
        <taxon>Pseudomonadati</taxon>
        <taxon>Thermodesulfobacteriota</taxon>
        <taxon>Desulfovibrionia</taxon>
        <taxon>Desulfovibrionales</taxon>
        <taxon>Desulfovibrionaceae</taxon>
        <taxon>Desulfovibrio</taxon>
    </lineage>
</organism>